<comment type="caution">
    <text evidence="2">The sequence shown here is derived from an EMBL/GenBank/DDBJ whole genome shotgun (WGS) entry which is preliminary data.</text>
</comment>
<keyword evidence="3" id="KW-1185">Reference proteome</keyword>
<feature type="region of interest" description="Disordered" evidence="1">
    <location>
        <begin position="49"/>
        <end position="72"/>
    </location>
</feature>
<dbReference type="AlphaFoldDB" id="A0A9P7C014"/>
<organism evidence="2 3">
    <name type="scientific">Rhizopus delemar</name>
    <dbReference type="NCBI Taxonomy" id="936053"/>
    <lineage>
        <taxon>Eukaryota</taxon>
        <taxon>Fungi</taxon>
        <taxon>Fungi incertae sedis</taxon>
        <taxon>Mucoromycota</taxon>
        <taxon>Mucoromycotina</taxon>
        <taxon>Mucoromycetes</taxon>
        <taxon>Mucorales</taxon>
        <taxon>Mucorineae</taxon>
        <taxon>Rhizopodaceae</taxon>
        <taxon>Rhizopus</taxon>
    </lineage>
</organism>
<reference evidence="2 3" key="1">
    <citation type="journal article" date="2020" name="Microb. Genom.">
        <title>Genetic diversity of clinical and environmental Mucorales isolates obtained from an investigation of mucormycosis cases among solid organ transplant recipients.</title>
        <authorList>
            <person name="Nguyen M.H."/>
            <person name="Kaul D."/>
            <person name="Muto C."/>
            <person name="Cheng S.J."/>
            <person name="Richter R.A."/>
            <person name="Bruno V.M."/>
            <person name="Liu G."/>
            <person name="Beyhan S."/>
            <person name="Sundermann A.J."/>
            <person name="Mounaud S."/>
            <person name="Pasculle A.W."/>
            <person name="Nierman W.C."/>
            <person name="Driscoll E."/>
            <person name="Cumbie R."/>
            <person name="Clancy C.J."/>
            <person name="Dupont C.L."/>
        </authorList>
    </citation>
    <scope>NUCLEOTIDE SEQUENCE [LARGE SCALE GENOMIC DNA]</scope>
    <source>
        <strain evidence="2 3">GL24</strain>
    </source>
</reference>
<dbReference type="EMBL" id="JAANIU010013500">
    <property type="protein sequence ID" value="KAG1529985.1"/>
    <property type="molecule type" value="Genomic_DNA"/>
</dbReference>
<name>A0A9P7C014_9FUNG</name>
<gene>
    <name evidence="2" type="ORF">G6F50_017624</name>
</gene>
<sequence length="72" mass="7375">MGAQPLAAGRRLRHHLHGLRLALGFRDGDLGGQHPAAAAPGVLLPARLGQAGRTGGVGDPAQPHRQHQRAGA</sequence>
<evidence type="ECO:0000313" key="3">
    <source>
        <dbReference type="Proteomes" id="UP000740926"/>
    </source>
</evidence>
<accession>A0A9P7C014</accession>
<evidence type="ECO:0000313" key="2">
    <source>
        <dbReference type="EMBL" id="KAG1529985.1"/>
    </source>
</evidence>
<proteinExistence type="predicted"/>
<protein>
    <submittedName>
        <fullName evidence="2">Uncharacterized protein</fullName>
    </submittedName>
</protein>
<dbReference type="Proteomes" id="UP000740926">
    <property type="component" value="Unassembled WGS sequence"/>
</dbReference>
<evidence type="ECO:0000256" key="1">
    <source>
        <dbReference type="SAM" id="MobiDB-lite"/>
    </source>
</evidence>